<feature type="compositionally biased region" description="Basic and acidic residues" evidence="1">
    <location>
        <begin position="245"/>
        <end position="257"/>
    </location>
</feature>
<accession>A0A1Y1Z1N9</accession>
<reference evidence="2 3" key="1">
    <citation type="submission" date="2016-07" db="EMBL/GenBank/DDBJ databases">
        <title>Pervasive Adenine N6-methylation of Active Genes in Fungi.</title>
        <authorList>
            <consortium name="DOE Joint Genome Institute"/>
            <person name="Mondo S.J."/>
            <person name="Dannebaum R.O."/>
            <person name="Kuo R.C."/>
            <person name="Labutti K."/>
            <person name="Haridas S."/>
            <person name="Kuo A."/>
            <person name="Salamov A."/>
            <person name="Ahrendt S.R."/>
            <person name="Lipzen A."/>
            <person name="Sullivan W."/>
            <person name="Andreopoulos W.B."/>
            <person name="Clum A."/>
            <person name="Lindquist E."/>
            <person name="Daum C."/>
            <person name="Ramamoorthy G.K."/>
            <person name="Gryganskyi A."/>
            <person name="Culley D."/>
            <person name="Magnuson J.K."/>
            <person name="James T.Y."/>
            <person name="O'Malley M.A."/>
            <person name="Stajich J.E."/>
            <person name="Spatafora J.W."/>
            <person name="Visel A."/>
            <person name="Grigoriev I.V."/>
        </authorList>
    </citation>
    <scope>NUCLEOTIDE SEQUENCE [LARGE SCALE GENOMIC DNA]</scope>
    <source>
        <strain evidence="2 3">CBS 115471</strain>
    </source>
</reference>
<feature type="region of interest" description="Disordered" evidence="1">
    <location>
        <begin position="1"/>
        <end position="257"/>
    </location>
</feature>
<feature type="compositionally biased region" description="Low complexity" evidence="1">
    <location>
        <begin position="81"/>
        <end position="95"/>
    </location>
</feature>
<sequence>MDEETIHRRLTSGRRSMESTMVEVGGPRVQFTPGSQAWKGKMPADHESMSSKKDTRPQTPYWSIRATAGNSRARSDKGSKKSVAPVASASSAKSTAVRHDKDKAYASSEAHEHYEQRVRSAYRHYDPGPPSSPPSRQLEQMYVRHVSPPAPRRSSTPHPNATTASERPPSMYGARSQAPLPSNRGAASPPRENKDRDLDEVTASDTASQNSGEFEIMRSWRGVDEHGQPCTFVEERTTKYVGESPRAEPKKGKWREL</sequence>
<feature type="compositionally biased region" description="Polar residues" evidence="1">
    <location>
        <begin position="203"/>
        <end position="212"/>
    </location>
</feature>
<feature type="compositionally biased region" description="Polar residues" evidence="1">
    <location>
        <begin position="153"/>
        <end position="165"/>
    </location>
</feature>
<keyword evidence="3" id="KW-1185">Reference proteome</keyword>
<dbReference type="Proteomes" id="UP000193144">
    <property type="component" value="Unassembled WGS sequence"/>
</dbReference>
<dbReference type="AlphaFoldDB" id="A0A1Y1Z1N9"/>
<feature type="compositionally biased region" description="Basic and acidic residues" evidence="1">
    <location>
        <begin position="215"/>
        <end position="238"/>
    </location>
</feature>
<feature type="compositionally biased region" description="Basic and acidic residues" evidence="1">
    <location>
        <begin position="42"/>
        <end position="56"/>
    </location>
</feature>
<proteinExistence type="predicted"/>
<name>A0A1Y1Z1N9_9PLEO</name>
<evidence type="ECO:0000256" key="1">
    <source>
        <dbReference type="SAM" id="MobiDB-lite"/>
    </source>
</evidence>
<dbReference type="EMBL" id="MCFA01000140">
    <property type="protein sequence ID" value="ORY04004.1"/>
    <property type="molecule type" value="Genomic_DNA"/>
</dbReference>
<comment type="caution">
    <text evidence="2">The sequence shown here is derived from an EMBL/GenBank/DDBJ whole genome shotgun (WGS) entry which is preliminary data.</text>
</comment>
<dbReference type="STRING" id="1231657.A0A1Y1Z1N9"/>
<organism evidence="2 3">
    <name type="scientific">Clohesyomyces aquaticus</name>
    <dbReference type="NCBI Taxonomy" id="1231657"/>
    <lineage>
        <taxon>Eukaryota</taxon>
        <taxon>Fungi</taxon>
        <taxon>Dikarya</taxon>
        <taxon>Ascomycota</taxon>
        <taxon>Pezizomycotina</taxon>
        <taxon>Dothideomycetes</taxon>
        <taxon>Pleosporomycetidae</taxon>
        <taxon>Pleosporales</taxon>
        <taxon>Lindgomycetaceae</taxon>
        <taxon>Clohesyomyces</taxon>
    </lineage>
</organism>
<feature type="compositionally biased region" description="Basic and acidic residues" evidence="1">
    <location>
        <begin position="97"/>
        <end position="126"/>
    </location>
</feature>
<evidence type="ECO:0000313" key="2">
    <source>
        <dbReference type="EMBL" id="ORY04004.1"/>
    </source>
</evidence>
<gene>
    <name evidence="2" type="ORF">BCR34DRAFT_572999</name>
</gene>
<evidence type="ECO:0000313" key="3">
    <source>
        <dbReference type="Proteomes" id="UP000193144"/>
    </source>
</evidence>
<dbReference type="OrthoDB" id="5415512at2759"/>
<protein>
    <submittedName>
        <fullName evidence="2">Uncharacterized protein</fullName>
    </submittedName>
</protein>